<sequence>MSLSNGAVATEIEVPSGSRITLSQPEEQPIHLIEALSNLLKQHKPVRRAFLVMVHDKKQDEKPNLLIGLELSGASTNNDISTLIQAAGEIACQYLSEEESVDFCLLDEKDSGISHYLIQHTQPFYQRKLGSWLRDTIPVLNQ</sequence>
<evidence type="ECO:0000313" key="4">
    <source>
        <dbReference type="Proteomes" id="UP000225833"/>
    </source>
</evidence>
<proteinExistence type="predicted"/>
<keyword evidence="5" id="KW-1185">Reference proteome</keyword>
<evidence type="ECO:0000313" key="5">
    <source>
        <dbReference type="Proteomes" id="UP000665047"/>
    </source>
</evidence>
<evidence type="ECO:0000259" key="1">
    <source>
        <dbReference type="Pfam" id="PF14581"/>
    </source>
</evidence>
<dbReference type="EMBL" id="CP072455">
    <property type="protein sequence ID" value="QTL41064.1"/>
    <property type="molecule type" value="Genomic_DNA"/>
</dbReference>
<organism evidence="2 4">
    <name type="scientific">Xenorhabdus budapestensis</name>
    <dbReference type="NCBI Taxonomy" id="290110"/>
    <lineage>
        <taxon>Bacteria</taxon>
        <taxon>Pseudomonadati</taxon>
        <taxon>Pseudomonadota</taxon>
        <taxon>Gammaproteobacteria</taxon>
        <taxon>Enterobacterales</taxon>
        <taxon>Morganellaceae</taxon>
        <taxon>Xenorhabdus</taxon>
    </lineage>
</organism>
<dbReference type="InterPro" id="IPR027945">
    <property type="entry name" value="SseB_C"/>
</dbReference>
<reference evidence="3 5" key="2">
    <citation type="submission" date="2021-03" db="EMBL/GenBank/DDBJ databases">
        <title>Complete Genome Sequence Data of Xenorhabdus budapestensis strain C72, a Candidate Biological Control Agent, from China.</title>
        <authorList>
            <person name="LI B."/>
            <person name="WANG S."/>
            <person name="QIU D."/>
        </authorList>
    </citation>
    <scope>NUCLEOTIDE SEQUENCE [LARGE SCALE GENOMIC DNA]</scope>
    <source>
        <strain evidence="3 5">C-7-2</strain>
    </source>
</reference>
<name>A0A2D0IZK4_XENBU</name>
<gene>
    <name evidence="3" type="ORF">HGO23_06960</name>
    <name evidence="2" type="ORF">Xbud_02447</name>
</gene>
<dbReference type="RefSeq" id="WP_099136286.1">
    <property type="nucleotide sequence ID" value="NZ_CAWNNJ010000024.1"/>
</dbReference>
<reference evidence="2 4" key="1">
    <citation type="journal article" date="2017" name="Nat. Microbiol.">
        <title>Natural product diversity associated with the nematode symbionts Photorhabdus and Xenorhabdus.</title>
        <authorList>
            <person name="Tobias N.J."/>
            <person name="Wolff H."/>
            <person name="Djahanschiri B."/>
            <person name="Grundmann F."/>
            <person name="Kronenwerth M."/>
            <person name="Shi Y.M."/>
            <person name="Simonyi S."/>
            <person name="Grun P."/>
            <person name="Shapiro-Ilan D."/>
            <person name="Pidot S.J."/>
            <person name="Stinear T.P."/>
            <person name="Ebersberger I."/>
            <person name="Bode H.B."/>
        </authorList>
    </citation>
    <scope>NUCLEOTIDE SEQUENCE [LARGE SCALE GENOMIC DNA]</scope>
    <source>
        <strain evidence="2 4">DSM 16342</strain>
    </source>
</reference>
<accession>A0A2D0IZK4</accession>
<dbReference type="Proteomes" id="UP000225833">
    <property type="component" value="Unassembled WGS sequence"/>
</dbReference>
<dbReference type="AlphaFoldDB" id="A0A2D0IZK4"/>
<evidence type="ECO:0000313" key="3">
    <source>
        <dbReference type="EMBL" id="QTL41064.1"/>
    </source>
</evidence>
<protein>
    <submittedName>
        <fullName evidence="2 3">Enhanced serine sensitivity protein SseB</fullName>
    </submittedName>
</protein>
<feature type="domain" description="SseB protein C-terminal" evidence="1">
    <location>
        <begin position="14"/>
        <end position="127"/>
    </location>
</feature>
<dbReference type="EMBL" id="NIBS01000012">
    <property type="protein sequence ID" value="PHM27359.1"/>
    <property type="molecule type" value="Genomic_DNA"/>
</dbReference>
<dbReference type="Proteomes" id="UP000665047">
    <property type="component" value="Chromosome"/>
</dbReference>
<dbReference type="OrthoDB" id="5622177at2"/>
<dbReference type="Pfam" id="PF14581">
    <property type="entry name" value="SseB_C"/>
    <property type="match status" value="1"/>
</dbReference>
<evidence type="ECO:0000313" key="2">
    <source>
        <dbReference type="EMBL" id="PHM27359.1"/>
    </source>
</evidence>